<accession>A0AAV4VRD8</accession>
<keyword evidence="2" id="KW-1185">Reference proteome</keyword>
<evidence type="ECO:0000313" key="1">
    <source>
        <dbReference type="EMBL" id="GIY72470.1"/>
    </source>
</evidence>
<evidence type="ECO:0000313" key="2">
    <source>
        <dbReference type="Proteomes" id="UP001054945"/>
    </source>
</evidence>
<dbReference type="AlphaFoldDB" id="A0AAV4VRD8"/>
<proteinExistence type="predicted"/>
<dbReference type="Proteomes" id="UP001054945">
    <property type="component" value="Unassembled WGS sequence"/>
</dbReference>
<dbReference type="EMBL" id="BPLR01014949">
    <property type="protein sequence ID" value="GIY72470.1"/>
    <property type="molecule type" value="Genomic_DNA"/>
</dbReference>
<gene>
    <name evidence="1" type="ORF">CEXT_678331</name>
</gene>
<organism evidence="1 2">
    <name type="scientific">Caerostris extrusa</name>
    <name type="common">Bark spider</name>
    <name type="synonym">Caerostris bankana</name>
    <dbReference type="NCBI Taxonomy" id="172846"/>
    <lineage>
        <taxon>Eukaryota</taxon>
        <taxon>Metazoa</taxon>
        <taxon>Ecdysozoa</taxon>
        <taxon>Arthropoda</taxon>
        <taxon>Chelicerata</taxon>
        <taxon>Arachnida</taxon>
        <taxon>Araneae</taxon>
        <taxon>Araneomorphae</taxon>
        <taxon>Entelegynae</taxon>
        <taxon>Araneoidea</taxon>
        <taxon>Araneidae</taxon>
        <taxon>Caerostris</taxon>
    </lineage>
</organism>
<reference evidence="1 2" key="1">
    <citation type="submission" date="2021-06" db="EMBL/GenBank/DDBJ databases">
        <title>Caerostris extrusa draft genome.</title>
        <authorList>
            <person name="Kono N."/>
            <person name="Arakawa K."/>
        </authorList>
    </citation>
    <scope>NUCLEOTIDE SEQUENCE [LARGE SCALE GENOMIC DNA]</scope>
</reference>
<comment type="caution">
    <text evidence="1">The sequence shown here is derived from an EMBL/GenBank/DDBJ whole genome shotgun (WGS) entry which is preliminary data.</text>
</comment>
<sequence>MFSRWIFRKSYSKRRTQGLRGQGATALTAERFLLTISPPHALRRSPSLFRKTTTLLPRMGAFPPIFSLPTPCTHEHMRVRV</sequence>
<name>A0AAV4VRD8_CAEEX</name>
<protein>
    <submittedName>
        <fullName evidence="1">Uncharacterized protein</fullName>
    </submittedName>
</protein>